<dbReference type="GO" id="GO:0046872">
    <property type="term" value="F:metal ion binding"/>
    <property type="evidence" value="ECO:0007669"/>
    <property type="project" value="UniProtKB-KW"/>
</dbReference>
<proteinExistence type="predicted"/>
<dbReference type="GO" id="GO:0001664">
    <property type="term" value="F:G protein-coupled receptor binding"/>
    <property type="evidence" value="ECO:0007669"/>
    <property type="project" value="TreeGrafter"/>
</dbReference>
<comment type="caution">
    <text evidence="7">The sequence shown here is derived from an EMBL/GenBank/DDBJ whole genome shotgun (WGS) entry which is preliminary data.</text>
</comment>
<reference evidence="7 8" key="1">
    <citation type="submission" date="2017-12" db="EMBL/GenBank/DDBJ databases">
        <title>Sequencing, de novo assembly and annotation of complete genome of a new Thraustochytrid species, strain FCC1311.</title>
        <authorList>
            <person name="Sedici K."/>
            <person name="Godart F."/>
            <person name="Aiese Cigliano R."/>
            <person name="Sanseverino W."/>
            <person name="Barakat M."/>
            <person name="Ortet P."/>
            <person name="Marechal E."/>
            <person name="Cagnac O."/>
            <person name="Amato A."/>
        </authorList>
    </citation>
    <scope>NUCLEOTIDE SEQUENCE [LARGE SCALE GENOMIC DNA]</scope>
</reference>
<dbReference type="SUPFAM" id="SSF47895">
    <property type="entry name" value="Transducin (alpha subunit), insertion domain"/>
    <property type="match status" value="1"/>
</dbReference>
<feature type="binding site" evidence="5">
    <location>
        <begin position="196"/>
        <end position="200"/>
    </location>
    <ligand>
        <name>GTP</name>
        <dbReference type="ChEBI" id="CHEBI:37565"/>
    </ligand>
</feature>
<keyword evidence="1 6" id="KW-0479">Metal-binding</keyword>
<dbReference type="SUPFAM" id="SSF52540">
    <property type="entry name" value="P-loop containing nucleoside triphosphate hydrolases"/>
    <property type="match status" value="1"/>
</dbReference>
<dbReference type="PROSITE" id="PS51882">
    <property type="entry name" value="G_ALPHA"/>
    <property type="match status" value="1"/>
</dbReference>
<evidence type="ECO:0000256" key="4">
    <source>
        <dbReference type="ARBA" id="ARBA00023224"/>
    </source>
</evidence>
<dbReference type="GO" id="GO:0005737">
    <property type="term" value="C:cytoplasm"/>
    <property type="evidence" value="ECO:0007669"/>
    <property type="project" value="TreeGrafter"/>
</dbReference>
<dbReference type="CDD" id="cd00066">
    <property type="entry name" value="G-alpha"/>
    <property type="match status" value="1"/>
</dbReference>
<dbReference type="SMART" id="SM00275">
    <property type="entry name" value="G_alpha"/>
    <property type="match status" value="1"/>
</dbReference>
<dbReference type="Proteomes" id="UP000241890">
    <property type="component" value="Unassembled WGS sequence"/>
</dbReference>
<evidence type="ECO:0000313" key="8">
    <source>
        <dbReference type="Proteomes" id="UP000241890"/>
    </source>
</evidence>
<dbReference type="InterPro" id="IPR001019">
    <property type="entry name" value="Gprotein_alpha_su"/>
</dbReference>
<feature type="binding site" evidence="5">
    <location>
        <begin position="265"/>
        <end position="268"/>
    </location>
    <ligand>
        <name>GTP</name>
        <dbReference type="ChEBI" id="CHEBI:37565"/>
    </ligand>
</feature>
<dbReference type="OrthoDB" id="5817230at2759"/>
<dbReference type="Gene3D" id="3.40.50.300">
    <property type="entry name" value="P-loop containing nucleotide triphosphate hydrolases"/>
    <property type="match status" value="1"/>
</dbReference>
<evidence type="ECO:0000256" key="2">
    <source>
        <dbReference type="ARBA" id="ARBA00022741"/>
    </source>
</evidence>
<dbReference type="InterPro" id="IPR011025">
    <property type="entry name" value="GproteinA_insert"/>
</dbReference>
<feature type="binding site" evidence="6">
    <location>
        <position position="43"/>
    </location>
    <ligand>
        <name>Mg(2+)</name>
        <dbReference type="ChEBI" id="CHEBI:18420"/>
    </ligand>
</feature>
<dbReference type="PANTHER" id="PTHR10218">
    <property type="entry name" value="GTP-BINDING PROTEIN ALPHA SUBUNIT"/>
    <property type="match status" value="1"/>
</dbReference>
<accession>A0A2R5G5E9</accession>
<feature type="binding site" evidence="5">
    <location>
        <begin position="39"/>
        <end position="44"/>
    </location>
    <ligand>
        <name>GTP</name>
        <dbReference type="ChEBI" id="CHEBI:37565"/>
    </ligand>
</feature>
<evidence type="ECO:0000313" key="7">
    <source>
        <dbReference type="EMBL" id="GBG26256.1"/>
    </source>
</evidence>
<name>A0A2R5G5E9_9STRA</name>
<dbReference type="EMBL" id="BEYU01000019">
    <property type="protein sequence ID" value="GBG26256.1"/>
    <property type="molecule type" value="Genomic_DNA"/>
</dbReference>
<evidence type="ECO:0000256" key="5">
    <source>
        <dbReference type="PIRSR" id="PIRSR601019-1"/>
    </source>
</evidence>
<dbReference type="AlphaFoldDB" id="A0A2R5G5E9"/>
<dbReference type="GO" id="GO:0031683">
    <property type="term" value="F:G-protein beta/gamma-subunit complex binding"/>
    <property type="evidence" value="ECO:0007669"/>
    <property type="project" value="InterPro"/>
</dbReference>
<dbReference type="PANTHER" id="PTHR10218:SF360">
    <property type="entry name" value="GUANINE NUCLEOTIDE-BINDING PROTEIN SUBUNIT ALPHA HOMOLOG"/>
    <property type="match status" value="1"/>
</dbReference>
<evidence type="ECO:0000256" key="1">
    <source>
        <dbReference type="ARBA" id="ARBA00022723"/>
    </source>
</evidence>
<sequence length="355" mass="40367">MGNKISAEEAKSKRLSLRLRRSRKHAEQEIKLLLLGAGESGKSTIFKQMRLLYGEGYSDSDRARLRPFLIGNVIDGALVALSAGDALGIELTDDSAKEAAKVIRGLDNTRSLTEDVASAITTLWDDEDFKRIYKERSTFQIQDTWSELVEKLRDFPEWGGAEWVPSMEDVILARVRTTGVVDEEFIVKDVKVRMLDVGGQRNERRKWIHCFENVTSVIFVASLSEYDQVLFEDATQNRLKESLSLFKETINSRWFKSSAIILFLNKVDLLEEKLVKRGIPLNESGLFPGAPSGKDLDMAIEWYTDEFEAQRSNPRKQQIFTHVTCATDTEQVDTVMRLTSEHVLRVNLNAANMLR</sequence>
<keyword evidence="4" id="KW-0807">Transducer</keyword>
<dbReference type="Gene3D" id="1.10.400.10">
    <property type="entry name" value="GI Alpha 1, domain 2-like"/>
    <property type="match status" value="1"/>
</dbReference>
<dbReference type="InParanoid" id="A0A2R5G5E9"/>
<evidence type="ECO:0000256" key="6">
    <source>
        <dbReference type="PIRSR" id="PIRSR601019-2"/>
    </source>
</evidence>
<protein>
    <submittedName>
        <fullName evidence="7">Guanine nucleotide-binding protein subunit alpha</fullName>
    </submittedName>
</protein>
<keyword evidence="8" id="KW-1185">Reference proteome</keyword>
<keyword evidence="3 5" id="KW-0342">GTP-binding</keyword>
<dbReference type="FunFam" id="3.40.50.300:FF:000692">
    <property type="entry name" value="Guanine nucleotide-binding protein subunit alpha"/>
    <property type="match status" value="1"/>
</dbReference>
<dbReference type="GO" id="GO:0003924">
    <property type="term" value="F:GTPase activity"/>
    <property type="evidence" value="ECO:0007669"/>
    <property type="project" value="InterPro"/>
</dbReference>
<gene>
    <name evidence="7" type="ORF">FCC1311_024772</name>
</gene>
<dbReference type="PRINTS" id="PR00318">
    <property type="entry name" value="GPROTEINA"/>
</dbReference>
<dbReference type="GO" id="GO:0005834">
    <property type="term" value="C:heterotrimeric G-protein complex"/>
    <property type="evidence" value="ECO:0007669"/>
    <property type="project" value="TreeGrafter"/>
</dbReference>
<evidence type="ECO:0000256" key="3">
    <source>
        <dbReference type="ARBA" id="ARBA00023134"/>
    </source>
</evidence>
<dbReference type="Pfam" id="PF00503">
    <property type="entry name" value="G-alpha"/>
    <property type="match status" value="1"/>
</dbReference>
<dbReference type="InterPro" id="IPR027417">
    <property type="entry name" value="P-loop_NTPase"/>
</dbReference>
<feature type="binding site" evidence="5">
    <location>
        <position position="326"/>
    </location>
    <ligand>
        <name>GTP</name>
        <dbReference type="ChEBI" id="CHEBI:37565"/>
    </ligand>
</feature>
<organism evidence="7 8">
    <name type="scientific">Hondaea fermentalgiana</name>
    <dbReference type="NCBI Taxonomy" id="2315210"/>
    <lineage>
        <taxon>Eukaryota</taxon>
        <taxon>Sar</taxon>
        <taxon>Stramenopiles</taxon>
        <taxon>Bigyra</taxon>
        <taxon>Labyrinthulomycetes</taxon>
        <taxon>Thraustochytrida</taxon>
        <taxon>Thraustochytriidae</taxon>
        <taxon>Hondaea</taxon>
    </lineage>
</organism>
<dbReference type="GO" id="GO:0005525">
    <property type="term" value="F:GTP binding"/>
    <property type="evidence" value="ECO:0007669"/>
    <property type="project" value="UniProtKB-KW"/>
</dbReference>
<keyword evidence="2 5" id="KW-0547">Nucleotide-binding</keyword>
<dbReference type="GO" id="GO:0007188">
    <property type="term" value="P:adenylate cyclase-modulating G protein-coupled receptor signaling pathway"/>
    <property type="evidence" value="ECO:0007669"/>
    <property type="project" value="TreeGrafter"/>
</dbReference>
<feature type="binding site" evidence="6">
    <location>
        <position position="177"/>
    </location>
    <ligand>
        <name>Mg(2+)</name>
        <dbReference type="ChEBI" id="CHEBI:18420"/>
    </ligand>
</feature>
<keyword evidence="6" id="KW-0460">Magnesium</keyword>